<feature type="domain" description="Integral membrane bound transporter" evidence="6">
    <location>
        <begin position="183"/>
        <end position="311"/>
    </location>
</feature>
<feature type="transmembrane region" description="Helical" evidence="5">
    <location>
        <begin position="108"/>
        <end position="127"/>
    </location>
</feature>
<feature type="transmembrane region" description="Helical" evidence="5">
    <location>
        <begin position="295"/>
        <end position="316"/>
    </location>
</feature>
<feature type="transmembrane region" description="Helical" evidence="5">
    <location>
        <begin position="56"/>
        <end position="76"/>
    </location>
</feature>
<evidence type="ECO:0000256" key="5">
    <source>
        <dbReference type="SAM" id="Phobius"/>
    </source>
</evidence>
<dbReference type="KEGG" id="frx:F7310_04840"/>
<feature type="transmembrane region" description="Helical" evidence="5">
    <location>
        <begin position="7"/>
        <end position="24"/>
    </location>
</feature>
<evidence type="ECO:0000256" key="2">
    <source>
        <dbReference type="ARBA" id="ARBA00022692"/>
    </source>
</evidence>
<keyword evidence="3 5" id="KW-1133">Transmembrane helix</keyword>
<feature type="transmembrane region" description="Helical" evidence="5">
    <location>
        <begin position="30"/>
        <end position="49"/>
    </location>
</feature>
<evidence type="ECO:0000313" key="8">
    <source>
        <dbReference type="Proteomes" id="UP000184222"/>
    </source>
</evidence>
<comment type="subcellular location">
    <subcellularLocation>
        <location evidence="1">Membrane</location>
        <topology evidence="1">Multi-pass membrane protein</topology>
    </subcellularLocation>
</comment>
<keyword evidence="4 5" id="KW-0472">Membrane</keyword>
<reference evidence="7 8" key="1">
    <citation type="journal article" date="2016" name="Appl. Environ. Microbiol.">
        <title>Whole genome relationships among Francisella bacteria of diverse origin define new species and provide specific regions for detection.</title>
        <authorList>
            <person name="Challacombe J.F."/>
            <person name="Petersen J.M."/>
            <person name="Gallegos-Graves V."/>
            <person name="Hodge D."/>
            <person name="Pillai S."/>
            <person name="Kuske C.R."/>
        </authorList>
    </citation>
    <scope>NUCLEOTIDE SEQUENCE [LARGE SCALE GENOMIC DNA]</scope>
    <source>
        <strain evidence="8">TX07-7310</strain>
    </source>
</reference>
<feature type="transmembrane region" description="Helical" evidence="5">
    <location>
        <begin position="133"/>
        <end position="155"/>
    </location>
</feature>
<protein>
    <recommendedName>
        <fullName evidence="6">Integral membrane bound transporter domain-containing protein</fullName>
    </recommendedName>
</protein>
<proteinExistence type="predicted"/>
<gene>
    <name evidence="7" type="ORF">F7310_04840</name>
</gene>
<name>A0A1L4BSB4_9GAMM</name>
<keyword evidence="8" id="KW-1185">Reference proteome</keyword>
<accession>A0A1L4BSB4</accession>
<keyword evidence="2 5" id="KW-0812">Transmembrane</keyword>
<dbReference type="OrthoDB" id="8670769at2"/>
<sequence>MNQIKKAILITFASCISILILYLLDISDFMIYFWTIIFSIFSAISCSRVKKADQVWFILKSSLLSILVIFITSFSLYFSLPIFLLVLFLSVFFCYSIPAIFNYCDRLSVFLVVYIVTAFLFKQQIQLDFWLSVSHFICGLFLGTATTILCLLILPRIDFPEVRKVGFNQYHLALRAACAICLGFLIFNITPLYNFAWICYSILVSLRLNVADSIKVSIQRLSATIIGIILGSILSYEAFIYFPSSIYATTILLLFLTIVFIEKNYFLGVLFVTMMLSNIFYIINPIGYTITSYLLVRISDTLVGLGIGIFCSLLILPKYVFYELRLELIDILIGLSEICKSSKKESFKNLDSSFDSFNTSYIKSKYEPISLFSNRFPFLEEMMPHLDQVYSFIKGKNFEKASNLDLEILSNRLENLIYLIQTRGNPRFSNYLLDKKISNKDILNIENHVFSIQEIYLSMLAVKEWKFDFK</sequence>
<feature type="transmembrane region" description="Helical" evidence="5">
    <location>
        <begin position="265"/>
        <end position="283"/>
    </location>
</feature>
<evidence type="ECO:0000256" key="3">
    <source>
        <dbReference type="ARBA" id="ARBA00022989"/>
    </source>
</evidence>
<dbReference type="GO" id="GO:0016020">
    <property type="term" value="C:membrane"/>
    <property type="evidence" value="ECO:0007669"/>
    <property type="project" value="UniProtKB-SubCell"/>
</dbReference>
<organism evidence="7 8">
    <name type="scientific">Francisella uliginis</name>
    <dbReference type="NCBI Taxonomy" id="573570"/>
    <lineage>
        <taxon>Bacteria</taxon>
        <taxon>Pseudomonadati</taxon>
        <taxon>Pseudomonadota</taxon>
        <taxon>Gammaproteobacteria</taxon>
        <taxon>Thiotrichales</taxon>
        <taxon>Francisellaceae</taxon>
        <taxon>Francisella</taxon>
    </lineage>
</organism>
<dbReference type="Pfam" id="PF13515">
    <property type="entry name" value="FUSC_2"/>
    <property type="match status" value="1"/>
</dbReference>
<dbReference type="AlphaFoldDB" id="A0A1L4BSB4"/>
<evidence type="ECO:0000313" key="7">
    <source>
        <dbReference type="EMBL" id="API86727.1"/>
    </source>
</evidence>
<evidence type="ECO:0000259" key="6">
    <source>
        <dbReference type="Pfam" id="PF13515"/>
    </source>
</evidence>
<dbReference type="EMBL" id="CP016796">
    <property type="protein sequence ID" value="API86727.1"/>
    <property type="molecule type" value="Genomic_DNA"/>
</dbReference>
<dbReference type="Proteomes" id="UP000184222">
    <property type="component" value="Chromosome"/>
</dbReference>
<feature type="transmembrane region" description="Helical" evidence="5">
    <location>
        <begin position="217"/>
        <end position="234"/>
    </location>
</feature>
<dbReference type="RefSeq" id="WP_072712207.1">
    <property type="nucleotide sequence ID" value="NZ_CP016796.1"/>
</dbReference>
<feature type="transmembrane region" description="Helical" evidence="5">
    <location>
        <begin position="167"/>
        <end position="186"/>
    </location>
</feature>
<feature type="transmembrane region" description="Helical" evidence="5">
    <location>
        <begin position="82"/>
        <end position="101"/>
    </location>
</feature>
<dbReference type="InterPro" id="IPR049453">
    <property type="entry name" value="Memb_transporter_dom"/>
</dbReference>
<evidence type="ECO:0000256" key="1">
    <source>
        <dbReference type="ARBA" id="ARBA00004141"/>
    </source>
</evidence>
<evidence type="ECO:0000256" key="4">
    <source>
        <dbReference type="ARBA" id="ARBA00023136"/>
    </source>
</evidence>
<feature type="transmembrane region" description="Helical" evidence="5">
    <location>
        <begin position="240"/>
        <end position="260"/>
    </location>
</feature>